<dbReference type="EMBL" id="KK914893">
    <property type="protein sequence ID" value="KDP26742.1"/>
    <property type="molecule type" value="Genomic_DNA"/>
</dbReference>
<evidence type="ECO:0000313" key="5">
    <source>
        <dbReference type="EMBL" id="KDP26742.1"/>
    </source>
</evidence>
<dbReference type="Proteomes" id="UP000027138">
    <property type="component" value="Unassembled WGS sequence"/>
</dbReference>
<gene>
    <name evidence="5" type="ORF">JCGZ_17900</name>
</gene>
<evidence type="ECO:0000313" key="6">
    <source>
        <dbReference type="Proteomes" id="UP000027138"/>
    </source>
</evidence>
<protein>
    <recommendedName>
        <fullName evidence="7">BAHD acyltransferase</fullName>
    </recommendedName>
</protein>
<dbReference type="AlphaFoldDB" id="A0A067JSA8"/>
<keyword evidence="6" id="KW-1185">Reference proteome</keyword>
<dbReference type="Pfam" id="PF02458">
    <property type="entry name" value="Transferase"/>
    <property type="match status" value="1"/>
</dbReference>
<accession>A0A067JSA8</accession>
<comment type="similarity">
    <text evidence="2">Belongs to the plant acyltransferase family.</text>
</comment>
<name>A0A067JSA8_JATCU</name>
<evidence type="ECO:0000256" key="3">
    <source>
        <dbReference type="ARBA" id="ARBA00022679"/>
    </source>
</evidence>
<dbReference type="KEGG" id="jcu:105644995"/>
<comment type="pathway">
    <text evidence="1">Alkaloid biosynthesis.</text>
</comment>
<evidence type="ECO:0000256" key="4">
    <source>
        <dbReference type="ARBA" id="ARBA00023315"/>
    </source>
</evidence>
<dbReference type="PANTHER" id="PTHR31623">
    <property type="entry name" value="F21J9.9"/>
    <property type="match status" value="1"/>
</dbReference>
<dbReference type="Gene3D" id="3.30.559.10">
    <property type="entry name" value="Chloramphenicol acetyltransferase-like domain"/>
    <property type="match status" value="2"/>
</dbReference>
<keyword evidence="4" id="KW-0012">Acyltransferase</keyword>
<dbReference type="OrthoDB" id="1932220at2759"/>
<organism evidence="5 6">
    <name type="scientific">Jatropha curcas</name>
    <name type="common">Barbados nut</name>
    <dbReference type="NCBI Taxonomy" id="180498"/>
    <lineage>
        <taxon>Eukaryota</taxon>
        <taxon>Viridiplantae</taxon>
        <taxon>Streptophyta</taxon>
        <taxon>Embryophyta</taxon>
        <taxon>Tracheophyta</taxon>
        <taxon>Spermatophyta</taxon>
        <taxon>Magnoliopsida</taxon>
        <taxon>eudicotyledons</taxon>
        <taxon>Gunneridae</taxon>
        <taxon>Pentapetalae</taxon>
        <taxon>rosids</taxon>
        <taxon>fabids</taxon>
        <taxon>Malpighiales</taxon>
        <taxon>Euphorbiaceae</taxon>
        <taxon>Crotonoideae</taxon>
        <taxon>Jatropheae</taxon>
        <taxon>Jatropha</taxon>
    </lineage>
</organism>
<dbReference type="InterPro" id="IPR023213">
    <property type="entry name" value="CAT-like_dom_sf"/>
</dbReference>
<sequence length="438" mass="48082">MAMAKKIRVINTETIRPSSPTPSDLKTLKLSLMDQFVPATYTSLVLFYSLNNNTHTNTEILQKLKTSLSETLTHHFFPLAGRIKDNSSIECNDEGAEFIEARINCSLSDILEKPDTEFLKQLLPAAIESPEAATGNLLLVQANFFDCGGLALGVCVSHKIADAATLTIFINCWAAMASRSNKVVDSPFFMGASLFPPIDISIPNASLELVAQQNCITKRFVFTESKIAALKAKVASTRVPEPTRVEAVSGLIWKAVITTVRSKLGVSRKSVLCMAVNLRSRFVPKLPENYAGNCVGSIVPRLDIASSVIDAVELVGKIRKEMEEFGENYVKRLQEGGSLAICGFTKQFGDMAMSKDIDFYVCSSWCKYDLYGADFGWGKPIWLCTAITTIRNVAVLVDTRDGLGIEVWLTLTEEEMALLESNQELLQFAALNPSVPLL</sequence>
<dbReference type="PANTHER" id="PTHR31623:SF88">
    <property type="entry name" value="ACYLSUGAR ACYLTRANSFERASE 3-LIKE"/>
    <property type="match status" value="1"/>
</dbReference>
<reference evidence="5 6" key="1">
    <citation type="journal article" date="2014" name="PLoS ONE">
        <title>Global Analysis of Gene Expression Profiles in Physic Nut (Jatropha curcas L.) Seedlings Exposed to Salt Stress.</title>
        <authorList>
            <person name="Zhang L."/>
            <person name="Zhang C."/>
            <person name="Wu P."/>
            <person name="Chen Y."/>
            <person name="Li M."/>
            <person name="Jiang H."/>
            <person name="Wu G."/>
        </authorList>
    </citation>
    <scope>NUCLEOTIDE SEQUENCE [LARGE SCALE GENOMIC DNA]</scope>
    <source>
        <strain evidence="6">cv. GZQX0401</strain>
        <tissue evidence="5">Young leaves</tissue>
    </source>
</reference>
<dbReference type="GO" id="GO:0016746">
    <property type="term" value="F:acyltransferase activity"/>
    <property type="evidence" value="ECO:0007669"/>
    <property type="project" value="UniProtKB-KW"/>
</dbReference>
<evidence type="ECO:0008006" key="7">
    <source>
        <dbReference type="Google" id="ProtNLM"/>
    </source>
</evidence>
<keyword evidence="3" id="KW-0808">Transferase</keyword>
<evidence type="ECO:0000256" key="1">
    <source>
        <dbReference type="ARBA" id="ARBA00004913"/>
    </source>
</evidence>
<proteinExistence type="inferred from homology"/>
<evidence type="ECO:0000256" key="2">
    <source>
        <dbReference type="ARBA" id="ARBA00009861"/>
    </source>
</evidence>